<keyword evidence="5" id="KW-1185">Reference proteome</keyword>
<dbReference type="Pfam" id="PF25166">
    <property type="entry name" value="CoiA_C"/>
    <property type="match status" value="1"/>
</dbReference>
<dbReference type="InterPro" id="IPR021176">
    <property type="entry name" value="Competence-induced_CoiA"/>
</dbReference>
<dbReference type="InterPro" id="IPR057252">
    <property type="entry name" value="CoiA_C"/>
</dbReference>
<feature type="domain" description="Competence protein CoiA nuclease-like" evidence="1">
    <location>
        <begin position="64"/>
        <end position="216"/>
    </location>
</feature>
<dbReference type="PIRSF" id="PIRSF007487">
    <property type="entry name" value="Competence-induced_CoiA_bac"/>
    <property type="match status" value="1"/>
</dbReference>
<reference evidence="4 5" key="1">
    <citation type="submission" date="2020-08" db="EMBL/GenBank/DDBJ databases">
        <title>Genomic Encyclopedia of Type Strains, Phase IV (KMG-IV): sequencing the most valuable type-strain genomes for metagenomic binning, comparative biology and taxonomic classification.</title>
        <authorList>
            <person name="Goeker M."/>
        </authorList>
    </citation>
    <scope>NUCLEOTIDE SEQUENCE [LARGE SCALE GENOMIC DNA]</scope>
    <source>
        <strain evidence="4 5">DSM 21769</strain>
    </source>
</reference>
<dbReference type="AlphaFoldDB" id="A0A841PZZ1"/>
<dbReference type="Proteomes" id="UP000568839">
    <property type="component" value="Unassembled WGS sequence"/>
</dbReference>
<dbReference type="InterPro" id="IPR010330">
    <property type="entry name" value="CoiA_nuc"/>
</dbReference>
<evidence type="ECO:0000313" key="5">
    <source>
        <dbReference type="Proteomes" id="UP000568839"/>
    </source>
</evidence>
<evidence type="ECO:0000313" key="4">
    <source>
        <dbReference type="EMBL" id="MBB6448478.1"/>
    </source>
</evidence>
<dbReference type="RefSeq" id="WP_184402466.1">
    <property type="nucleotide sequence ID" value="NZ_JACHHJ010000001.1"/>
</dbReference>
<evidence type="ECO:0000259" key="2">
    <source>
        <dbReference type="Pfam" id="PF25164"/>
    </source>
</evidence>
<dbReference type="EMBL" id="JACHHJ010000001">
    <property type="protein sequence ID" value="MBB6448478.1"/>
    <property type="molecule type" value="Genomic_DNA"/>
</dbReference>
<sequence length="381" mass="44404">MFTAISLSGRTVSLLAGKDKAYIASQSQWFCPVCNERLRLKKGRKRRSHFAHVAYTNCPSTTAESEHHLEGKAFLYEWLNKQGAGVSVEAQIFETNQRADLLVHGKEQTLAIEYQCSAIDREKIRARTVSYQSVGIQTIWVLPFYRLRRKGNTIRLQDWEWEVTDHSRYVPRIYFLQAPSTLWIAHLGAYLSPQKAYAQVLSYPLLTSSFEDVKETNPSITNSSKAMLTYKKNCRYGKRLPPTPFSIQVQELLLRHKLPLHLHPAEAGWFLPCQAWVREPPLLWQSWLFIQLLYLLKRQTYISPKMLDQHLQYLSRHLQLSMERTQVLMDQYLTLLVNFDVLYKRNGGFVLAQRIRFPQSADEGYEMDQRYAYKGSSMVTN</sequence>
<dbReference type="InterPro" id="IPR057253">
    <property type="entry name" value="CoiA-like_N"/>
</dbReference>
<feature type="domain" description="Competence protein CoiA C-terminal" evidence="3">
    <location>
        <begin position="226"/>
        <end position="362"/>
    </location>
</feature>
<protein>
    <submittedName>
        <fullName evidence="4">Competence CoiA-like predicted nuclease</fullName>
    </submittedName>
</protein>
<comment type="caution">
    <text evidence="4">The sequence shown here is derived from an EMBL/GenBank/DDBJ whole genome shotgun (WGS) entry which is preliminary data.</text>
</comment>
<evidence type="ECO:0000259" key="1">
    <source>
        <dbReference type="Pfam" id="PF06054"/>
    </source>
</evidence>
<evidence type="ECO:0000259" key="3">
    <source>
        <dbReference type="Pfam" id="PF25166"/>
    </source>
</evidence>
<dbReference type="Pfam" id="PF25164">
    <property type="entry name" value="CoiA_N"/>
    <property type="match status" value="1"/>
</dbReference>
<organism evidence="4 5">
    <name type="scientific">Geomicrobium halophilum</name>
    <dbReference type="NCBI Taxonomy" id="549000"/>
    <lineage>
        <taxon>Bacteria</taxon>
        <taxon>Bacillati</taxon>
        <taxon>Bacillota</taxon>
        <taxon>Bacilli</taxon>
        <taxon>Bacillales</taxon>
        <taxon>Geomicrobium</taxon>
    </lineage>
</organism>
<accession>A0A841PZZ1</accession>
<gene>
    <name evidence="4" type="ORF">HNR44_000427</name>
</gene>
<name>A0A841PZZ1_9BACL</name>
<proteinExistence type="predicted"/>
<dbReference type="Pfam" id="PF06054">
    <property type="entry name" value="CoiA_nuc"/>
    <property type="match status" value="1"/>
</dbReference>
<feature type="domain" description="Competence protein CoiA-like N-terminal" evidence="2">
    <location>
        <begin position="23"/>
        <end position="60"/>
    </location>
</feature>